<evidence type="ECO:0000313" key="2">
    <source>
        <dbReference type="EMBL" id="VEN55633.1"/>
    </source>
</evidence>
<accession>A0A653D6N3</accession>
<name>A0A653D6N3_CALMS</name>
<feature type="compositionally biased region" description="Polar residues" evidence="1">
    <location>
        <begin position="132"/>
        <end position="148"/>
    </location>
</feature>
<evidence type="ECO:0000313" key="3">
    <source>
        <dbReference type="Proteomes" id="UP000410492"/>
    </source>
</evidence>
<feature type="region of interest" description="Disordered" evidence="1">
    <location>
        <begin position="105"/>
        <end position="156"/>
    </location>
</feature>
<evidence type="ECO:0000256" key="1">
    <source>
        <dbReference type="SAM" id="MobiDB-lite"/>
    </source>
</evidence>
<reference evidence="2 3" key="1">
    <citation type="submission" date="2019-01" db="EMBL/GenBank/DDBJ databases">
        <authorList>
            <person name="Sayadi A."/>
        </authorList>
    </citation>
    <scope>NUCLEOTIDE SEQUENCE [LARGE SCALE GENOMIC DNA]</scope>
</reference>
<keyword evidence="3" id="KW-1185">Reference proteome</keyword>
<organism evidence="2 3">
    <name type="scientific">Callosobruchus maculatus</name>
    <name type="common">Southern cowpea weevil</name>
    <name type="synonym">Pulse bruchid</name>
    <dbReference type="NCBI Taxonomy" id="64391"/>
    <lineage>
        <taxon>Eukaryota</taxon>
        <taxon>Metazoa</taxon>
        <taxon>Ecdysozoa</taxon>
        <taxon>Arthropoda</taxon>
        <taxon>Hexapoda</taxon>
        <taxon>Insecta</taxon>
        <taxon>Pterygota</taxon>
        <taxon>Neoptera</taxon>
        <taxon>Endopterygota</taxon>
        <taxon>Coleoptera</taxon>
        <taxon>Polyphaga</taxon>
        <taxon>Cucujiformia</taxon>
        <taxon>Chrysomeloidea</taxon>
        <taxon>Chrysomelidae</taxon>
        <taxon>Bruchinae</taxon>
        <taxon>Bruchini</taxon>
        <taxon>Callosobruchus</taxon>
    </lineage>
</organism>
<protein>
    <submittedName>
        <fullName evidence="2">Uncharacterized protein</fullName>
    </submittedName>
</protein>
<dbReference type="Proteomes" id="UP000410492">
    <property type="component" value="Unassembled WGS sequence"/>
</dbReference>
<sequence>MDAIKDVAMLGEIQNEIAKIGYAEIAKIHMDASSNYSGSSESIALDETYYKNQPPPLNYESIKENIIKIDNIQCTVRNKQRDGEVTNRIEIEPPRYGKLNNYKYPFGSNQRQRSQPIERRNPHNRRGGGFASSRNYQNRNGSLQSNFPETRKPEPAQCRAEFKSEVEEPIETDMCTRILSFLCNVCFC</sequence>
<dbReference type="OrthoDB" id="10391993at2759"/>
<dbReference type="EMBL" id="CAACVG010010365">
    <property type="protein sequence ID" value="VEN55633.1"/>
    <property type="molecule type" value="Genomic_DNA"/>
</dbReference>
<gene>
    <name evidence="2" type="ORF">CALMAC_LOCUS14765</name>
</gene>
<proteinExistence type="predicted"/>
<dbReference type="AlphaFoldDB" id="A0A653D6N3"/>